<dbReference type="RefSeq" id="WP_194370589.1">
    <property type="nucleotide sequence ID" value="NZ_CP054492.1"/>
</dbReference>
<reference evidence="1 2" key="1">
    <citation type="submission" date="2020-05" db="EMBL/GenBank/DDBJ databases">
        <title>Sulfurimonas marisnigri, sp. nov., and Sulfurimonas baltica, sp. nov., manganese oxide reducing chemolithoautotrophs of the class Epsilonproteobacteria isolated from the pelagic redoxclines of the Black and Baltic Seas and emended description of the genus Sulfurimonas.</title>
        <authorList>
            <person name="Henkel J.V."/>
            <person name="Laudan C."/>
            <person name="Werner J."/>
            <person name="Neu T."/>
            <person name="Plewe S."/>
            <person name="Sproer C."/>
            <person name="Bunk B."/>
            <person name="Schulz-Vogt H.N."/>
        </authorList>
    </citation>
    <scope>NUCLEOTIDE SEQUENCE [LARGE SCALE GENOMIC DNA]</scope>
    <source>
        <strain evidence="1 2">GD2</strain>
    </source>
</reference>
<sequence length="60" mass="6950">MIGKRAAQGYNIYLTFGSEKTISKNAEDSYKRFSMAMKHYNQILCDEDSFTLGYNKIRNS</sequence>
<evidence type="ECO:0000313" key="1">
    <source>
        <dbReference type="EMBL" id="QOY52497.1"/>
    </source>
</evidence>
<name>A0A7S7RMP7_9BACT</name>
<dbReference type="AlphaFoldDB" id="A0A7S7RMP7"/>
<protein>
    <submittedName>
        <fullName evidence="1">Uncharacterized protein</fullName>
    </submittedName>
</protein>
<proteinExistence type="predicted"/>
<dbReference type="EMBL" id="CP054492">
    <property type="protein sequence ID" value="QOY52497.1"/>
    <property type="molecule type" value="Genomic_DNA"/>
</dbReference>
<gene>
    <name evidence="1" type="ORF">HUE88_02025</name>
</gene>
<keyword evidence="2" id="KW-1185">Reference proteome</keyword>
<evidence type="ECO:0000313" key="2">
    <source>
        <dbReference type="Proteomes" id="UP000593994"/>
    </source>
</evidence>
<accession>A0A7S7RMP7</accession>
<dbReference type="Proteomes" id="UP000593994">
    <property type="component" value="Chromosome"/>
</dbReference>
<organism evidence="1 2">
    <name type="scientific">Candidatus Sulfurimonas baltica</name>
    <dbReference type="NCBI Taxonomy" id="2740404"/>
    <lineage>
        <taxon>Bacteria</taxon>
        <taxon>Pseudomonadati</taxon>
        <taxon>Campylobacterota</taxon>
        <taxon>Epsilonproteobacteria</taxon>
        <taxon>Campylobacterales</taxon>
        <taxon>Sulfurimonadaceae</taxon>
        <taxon>Sulfurimonas</taxon>
    </lineage>
</organism>
<dbReference type="KEGG" id="sbal:HUE88_02025"/>